<dbReference type="GO" id="GO:0004672">
    <property type="term" value="F:protein kinase activity"/>
    <property type="evidence" value="ECO:0007669"/>
    <property type="project" value="InterPro"/>
</dbReference>
<feature type="compositionally biased region" description="Low complexity" evidence="1">
    <location>
        <begin position="175"/>
        <end position="192"/>
    </location>
</feature>
<dbReference type="GO" id="GO:0005524">
    <property type="term" value="F:ATP binding"/>
    <property type="evidence" value="ECO:0007669"/>
    <property type="project" value="InterPro"/>
</dbReference>
<feature type="domain" description="Protein kinase" evidence="2">
    <location>
        <begin position="15"/>
        <end position="305"/>
    </location>
</feature>
<evidence type="ECO:0000313" key="4">
    <source>
        <dbReference type="Proteomes" id="UP000799324"/>
    </source>
</evidence>
<dbReference type="PANTHER" id="PTHR44305:SF24">
    <property type="entry name" value="TYROSINE-PROTEIN KINASE C03B1.5-RELATED"/>
    <property type="match status" value="1"/>
</dbReference>
<accession>A0A6A6ST28</accession>
<dbReference type="EMBL" id="MU004440">
    <property type="protein sequence ID" value="KAF2650925.1"/>
    <property type="molecule type" value="Genomic_DNA"/>
</dbReference>
<organism evidence="3 4">
    <name type="scientific">Lophiostoma macrostomum CBS 122681</name>
    <dbReference type="NCBI Taxonomy" id="1314788"/>
    <lineage>
        <taxon>Eukaryota</taxon>
        <taxon>Fungi</taxon>
        <taxon>Dikarya</taxon>
        <taxon>Ascomycota</taxon>
        <taxon>Pezizomycotina</taxon>
        <taxon>Dothideomycetes</taxon>
        <taxon>Pleosporomycetidae</taxon>
        <taxon>Pleosporales</taxon>
        <taxon>Lophiostomataceae</taxon>
        <taxon>Lophiostoma</taxon>
    </lineage>
</organism>
<dbReference type="InterPro" id="IPR000719">
    <property type="entry name" value="Prot_kinase_dom"/>
</dbReference>
<name>A0A6A6ST28_9PLEO</name>
<dbReference type="SUPFAM" id="SSF56112">
    <property type="entry name" value="Protein kinase-like (PK-like)"/>
    <property type="match status" value="1"/>
</dbReference>
<dbReference type="SMART" id="SM00220">
    <property type="entry name" value="S_TKc"/>
    <property type="match status" value="1"/>
</dbReference>
<dbReference type="OrthoDB" id="4062651at2759"/>
<dbReference type="Pfam" id="PF00069">
    <property type="entry name" value="Pkinase"/>
    <property type="match status" value="1"/>
</dbReference>
<keyword evidence="3" id="KW-0418">Kinase</keyword>
<evidence type="ECO:0000313" key="3">
    <source>
        <dbReference type="EMBL" id="KAF2650925.1"/>
    </source>
</evidence>
<dbReference type="PANTHER" id="PTHR44305">
    <property type="entry name" value="SI:DKEY-192D15.2-RELATED"/>
    <property type="match status" value="1"/>
</dbReference>
<dbReference type="Gene3D" id="1.10.510.10">
    <property type="entry name" value="Transferase(Phosphotransferase) domain 1"/>
    <property type="match status" value="1"/>
</dbReference>
<dbReference type="InterPro" id="IPR011009">
    <property type="entry name" value="Kinase-like_dom_sf"/>
</dbReference>
<reference evidence="3" key="1">
    <citation type="journal article" date="2020" name="Stud. Mycol.">
        <title>101 Dothideomycetes genomes: a test case for predicting lifestyles and emergence of pathogens.</title>
        <authorList>
            <person name="Haridas S."/>
            <person name="Albert R."/>
            <person name="Binder M."/>
            <person name="Bloem J."/>
            <person name="Labutti K."/>
            <person name="Salamov A."/>
            <person name="Andreopoulos B."/>
            <person name="Baker S."/>
            <person name="Barry K."/>
            <person name="Bills G."/>
            <person name="Bluhm B."/>
            <person name="Cannon C."/>
            <person name="Castanera R."/>
            <person name="Culley D."/>
            <person name="Daum C."/>
            <person name="Ezra D."/>
            <person name="Gonzalez J."/>
            <person name="Henrissat B."/>
            <person name="Kuo A."/>
            <person name="Liang C."/>
            <person name="Lipzen A."/>
            <person name="Lutzoni F."/>
            <person name="Magnuson J."/>
            <person name="Mondo S."/>
            <person name="Nolan M."/>
            <person name="Ohm R."/>
            <person name="Pangilinan J."/>
            <person name="Park H.-J."/>
            <person name="Ramirez L."/>
            <person name="Alfaro M."/>
            <person name="Sun H."/>
            <person name="Tritt A."/>
            <person name="Yoshinaga Y."/>
            <person name="Zwiers L.-H."/>
            <person name="Turgeon B."/>
            <person name="Goodwin S."/>
            <person name="Spatafora J."/>
            <person name="Crous P."/>
            <person name="Grigoriev I."/>
        </authorList>
    </citation>
    <scope>NUCLEOTIDE SEQUENCE</scope>
    <source>
        <strain evidence="3">CBS 122681</strain>
    </source>
</reference>
<feature type="region of interest" description="Disordered" evidence="1">
    <location>
        <begin position="168"/>
        <end position="192"/>
    </location>
</feature>
<gene>
    <name evidence="3" type="ORF">K491DRAFT_682603</name>
</gene>
<evidence type="ECO:0000256" key="1">
    <source>
        <dbReference type="SAM" id="MobiDB-lite"/>
    </source>
</evidence>
<sequence>MEYRHYPGQLDHFPFQPSTYLSANGRSYVRKVEGIEEPFLGKVYACKELSLPKYYSNEGEKLMERVNSFKSIRNDHIVQIVATHRSGGRYNIVMEPVADGDLKQYLWLGTERSPPDQENISSWFGCLIDAVTFLHDQNIVHSRINPSHILISNNSVLLTCSTLEPGLKPNSSGHSSLVTRRSTGTTTASSRPTPRKLDFYYPLEASIGFRISEETDIFSLGVVFIEMLVLGAQYQRCHEFKDVFIDADRDAKKDWTESVVARDWMDFFGQTPEPLPWQSNVAILCAKMLSEMDERPVANDIRLWWSLQPASRLPASSCKCSLSASMSNQPSATRIKEALELAVAKNYTMSKEFLKGKAEDPVVETARWGAKELKRETSKRDLLFPGRLSKVLGRTTSSSGFRSTLT</sequence>
<keyword evidence="3" id="KW-0808">Transferase</keyword>
<dbReference type="Gene3D" id="3.30.200.20">
    <property type="entry name" value="Phosphorylase Kinase, domain 1"/>
    <property type="match status" value="1"/>
</dbReference>
<evidence type="ECO:0000259" key="2">
    <source>
        <dbReference type="PROSITE" id="PS50011"/>
    </source>
</evidence>
<protein>
    <submittedName>
        <fullName evidence="3">Kinase-like protein</fullName>
    </submittedName>
</protein>
<dbReference type="InterPro" id="IPR053083">
    <property type="entry name" value="TF_kinase-domain_protein"/>
</dbReference>
<dbReference type="Proteomes" id="UP000799324">
    <property type="component" value="Unassembled WGS sequence"/>
</dbReference>
<dbReference type="PROSITE" id="PS50011">
    <property type="entry name" value="PROTEIN_KINASE_DOM"/>
    <property type="match status" value="1"/>
</dbReference>
<dbReference type="AlphaFoldDB" id="A0A6A6ST28"/>
<proteinExistence type="predicted"/>
<keyword evidence="4" id="KW-1185">Reference proteome</keyword>
<dbReference type="CDD" id="cd00180">
    <property type="entry name" value="PKc"/>
    <property type="match status" value="1"/>
</dbReference>